<keyword evidence="7" id="KW-0521">NADP</keyword>
<reference evidence="12" key="1">
    <citation type="submission" date="2016-09" db="EMBL/GenBank/DDBJ databases">
        <authorList>
            <person name="Varghese N."/>
            <person name="Submissions S."/>
        </authorList>
    </citation>
    <scope>NUCLEOTIDE SEQUENCE [LARGE SCALE GENOMIC DNA]</scope>
    <source>
        <strain evidence="12">ANC 3699</strain>
    </source>
</reference>
<organism evidence="11 12">
    <name type="scientific">Acinetobacter marinus</name>
    <dbReference type="NCBI Taxonomy" id="281375"/>
    <lineage>
        <taxon>Bacteria</taxon>
        <taxon>Pseudomonadati</taxon>
        <taxon>Pseudomonadota</taxon>
        <taxon>Gammaproteobacteria</taxon>
        <taxon>Moraxellales</taxon>
        <taxon>Moraxellaceae</taxon>
        <taxon>Acinetobacter</taxon>
    </lineage>
</organism>
<evidence type="ECO:0000256" key="9">
    <source>
        <dbReference type="ARBA" id="ARBA00023033"/>
    </source>
</evidence>
<dbReference type="SUPFAM" id="SSF51905">
    <property type="entry name" value="FAD/NAD(P)-binding domain"/>
    <property type="match status" value="2"/>
</dbReference>
<keyword evidence="8" id="KW-0560">Oxidoreductase</keyword>
<dbReference type="RefSeq" id="WP_092616766.1">
    <property type="nucleotide sequence ID" value="NZ_FMYK01000002.1"/>
</dbReference>
<keyword evidence="9 11" id="KW-0503">Monooxygenase</keyword>
<sequence length="496" mass="55647">MAQHINTLIIGAGISGIGTAVHLQNDAPQRDFLIFERRDRIGGTWSLFQYPGIRSDSDMSTFGYVFKPWTKASVLADGASICGYLQETIDENRLNQKIKFNHAIESANWNSSRQLWELTVDNNGKTEQWTANFVVSCTGYYNYAHGFQPDFPQADRFKGQFIHPQHWPENLDYVGKKVLIIGSGATAITLVPAMAKQGAIVTMLQRSPTYIASVPAIDMVYNTMRKFLSEERAYQLTRKRNIAVQRGIYALAKSQPKLLKKLLLTAVKRQLKGKVDMRHFTPNYNPWDQRLCVVPDGDLFQVLREGQAFIETDHIDHFEENGVVLKSGKKIEVDIVVSATGLEIQLLGGIKATLDGQTIDTRQEMLYKGTMLSDIPNFALMIGYTNASWTLKVDVVAEYLARLLTHMDQHQYATVVAQGDASAKATESLMGSSLNSGYIKRADQIMPRQGTKAPWKSEHSYYADRDALQKARFDDGVLQFAKKKLSIATDECQLAS</sequence>
<keyword evidence="12" id="KW-1185">Reference proteome</keyword>
<dbReference type="PANTHER" id="PTHR43872">
    <property type="entry name" value="MONOOXYGENASE, PUTATIVE (AFU_ORTHOLOGUE AFUA_8G02570)-RELATED"/>
    <property type="match status" value="1"/>
</dbReference>
<comment type="similarity">
    <text evidence="3">Belongs to the FAD-binding monooxygenase family.</text>
</comment>
<keyword evidence="10" id="KW-0472">Membrane</keyword>
<evidence type="ECO:0000313" key="11">
    <source>
        <dbReference type="EMBL" id="SDB93792.1"/>
    </source>
</evidence>
<evidence type="ECO:0000256" key="6">
    <source>
        <dbReference type="ARBA" id="ARBA00022827"/>
    </source>
</evidence>
<dbReference type="GO" id="GO:0050660">
    <property type="term" value="F:flavin adenine dinucleotide binding"/>
    <property type="evidence" value="ECO:0007669"/>
    <property type="project" value="InterPro"/>
</dbReference>
<dbReference type="GO" id="GO:0004499">
    <property type="term" value="F:N,N-dimethylaniline monooxygenase activity"/>
    <property type="evidence" value="ECO:0007669"/>
    <property type="project" value="InterPro"/>
</dbReference>
<evidence type="ECO:0000256" key="7">
    <source>
        <dbReference type="ARBA" id="ARBA00022857"/>
    </source>
</evidence>
<comment type="cofactor">
    <cofactor evidence="1">
        <name>FAD</name>
        <dbReference type="ChEBI" id="CHEBI:57692"/>
    </cofactor>
</comment>
<evidence type="ECO:0000256" key="3">
    <source>
        <dbReference type="ARBA" id="ARBA00010139"/>
    </source>
</evidence>
<dbReference type="OrthoDB" id="312624at2"/>
<dbReference type="InterPro" id="IPR051820">
    <property type="entry name" value="FAD-binding_MO"/>
</dbReference>
<evidence type="ECO:0000256" key="5">
    <source>
        <dbReference type="ARBA" id="ARBA00022630"/>
    </source>
</evidence>
<evidence type="ECO:0000256" key="1">
    <source>
        <dbReference type="ARBA" id="ARBA00001974"/>
    </source>
</evidence>
<dbReference type="GO" id="GO:0005886">
    <property type="term" value="C:plasma membrane"/>
    <property type="evidence" value="ECO:0007669"/>
    <property type="project" value="UniProtKB-SubCell"/>
</dbReference>
<keyword evidence="4" id="KW-1003">Cell membrane</keyword>
<dbReference type="Proteomes" id="UP000242317">
    <property type="component" value="Unassembled WGS sequence"/>
</dbReference>
<dbReference type="Pfam" id="PF00743">
    <property type="entry name" value="FMO-like"/>
    <property type="match status" value="1"/>
</dbReference>
<evidence type="ECO:0000256" key="10">
    <source>
        <dbReference type="ARBA" id="ARBA00023136"/>
    </source>
</evidence>
<evidence type="ECO:0000256" key="4">
    <source>
        <dbReference type="ARBA" id="ARBA00022475"/>
    </source>
</evidence>
<dbReference type="GO" id="GO:0050661">
    <property type="term" value="F:NADP binding"/>
    <property type="evidence" value="ECO:0007669"/>
    <property type="project" value="InterPro"/>
</dbReference>
<proteinExistence type="inferred from homology"/>
<protein>
    <submittedName>
        <fullName evidence="11">Cyclohexanone monooxygenase</fullName>
    </submittedName>
</protein>
<accession>A0A1G6HHT5</accession>
<dbReference type="EMBL" id="FMYK01000002">
    <property type="protein sequence ID" value="SDB93792.1"/>
    <property type="molecule type" value="Genomic_DNA"/>
</dbReference>
<name>A0A1G6HHT5_9GAMM</name>
<dbReference type="PANTHER" id="PTHR43872:SF1">
    <property type="entry name" value="MONOOXYGENASE, PUTATIVE (AFU_ORTHOLOGUE AFUA_8G02570)-RELATED"/>
    <property type="match status" value="1"/>
</dbReference>
<evidence type="ECO:0000256" key="2">
    <source>
        <dbReference type="ARBA" id="ARBA00004236"/>
    </source>
</evidence>
<dbReference type="InterPro" id="IPR036188">
    <property type="entry name" value="FAD/NAD-bd_sf"/>
</dbReference>
<gene>
    <name evidence="11" type="ORF">SAMN05421749_102273</name>
</gene>
<evidence type="ECO:0000313" key="12">
    <source>
        <dbReference type="Proteomes" id="UP000242317"/>
    </source>
</evidence>
<evidence type="ECO:0000256" key="8">
    <source>
        <dbReference type="ARBA" id="ARBA00023002"/>
    </source>
</evidence>
<dbReference type="FunFam" id="3.50.50.60:FF:000228">
    <property type="entry name" value="FAD-containing monooxygenase EthA"/>
    <property type="match status" value="1"/>
</dbReference>
<keyword evidence="6" id="KW-0274">FAD</keyword>
<dbReference type="FunFam" id="3.50.50.60:FF:000213">
    <property type="entry name" value="FAD-containing monooxygenase EthA"/>
    <property type="match status" value="1"/>
</dbReference>
<comment type="subcellular location">
    <subcellularLocation>
        <location evidence="2">Cell membrane</location>
    </subcellularLocation>
</comment>
<keyword evidence="5" id="KW-0285">Flavoprotein</keyword>
<dbReference type="InterPro" id="IPR020946">
    <property type="entry name" value="Flavin_mOase-like"/>
</dbReference>
<dbReference type="AlphaFoldDB" id="A0A1G6HHT5"/>
<dbReference type="Gene3D" id="3.50.50.60">
    <property type="entry name" value="FAD/NAD(P)-binding domain"/>
    <property type="match status" value="3"/>
</dbReference>